<accession>A0AAE0YF87</accession>
<proteinExistence type="predicted"/>
<dbReference type="EMBL" id="JAWDGP010006299">
    <property type="protein sequence ID" value="KAK3743666.1"/>
    <property type="molecule type" value="Genomic_DNA"/>
</dbReference>
<reference evidence="1" key="1">
    <citation type="journal article" date="2023" name="G3 (Bethesda)">
        <title>A reference genome for the long-term kleptoplast-retaining sea slug Elysia crispata morphotype clarki.</title>
        <authorList>
            <person name="Eastman K.E."/>
            <person name="Pendleton A.L."/>
            <person name="Shaikh M.A."/>
            <person name="Suttiyut T."/>
            <person name="Ogas R."/>
            <person name="Tomko P."/>
            <person name="Gavelis G."/>
            <person name="Widhalm J.R."/>
            <person name="Wisecaver J.H."/>
        </authorList>
    </citation>
    <scope>NUCLEOTIDE SEQUENCE</scope>
    <source>
        <strain evidence="1">ECLA1</strain>
    </source>
</reference>
<comment type="caution">
    <text evidence="1">The sequence shown here is derived from an EMBL/GenBank/DDBJ whole genome shotgun (WGS) entry which is preliminary data.</text>
</comment>
<sequence length="85" mass="9959">MDERPCLIPNAHTLDLKIQENFDLQPRQEGLIGRDAEIDHSRLDYQEGHGMTASTSNKLVRRTHLTYWAAELVKIEMDGREKIWR</sequence>
<evidence type="ECO:0000313" key="2">
    <source>
        <dbReference type="Proteomes" id="UP001283361"/>
    </source>
</evidence>
<organism evidence="1 2">
    <name type="scientific">Elysia crispata</name>
    <name type="common">lettuce slug</name>
    <dbReference type="NCBI Taxonomy" id="231223"/>
    <lineage>
        <taxon>Eukaryota</taxon>
        <taxon>Metazoa</taxon>
        <taxon>Spiralia</taxon>
        <taxon>Lophotrochozoa</taxon>
        <taxon>Mollusca</taxon>
        <taxon>Gastropoda</taxon>
        <taxon>Heterobranchia</taxon>
        <taxon>Euthyneura</taxon>
        <taxon>Panpulmonata</taxon>
        <taxon>Sacoglossa</taxon>
        <taxon>Placobranchoidea</taxon>
        <taxon>Plakobranchidae</taxon>
        <taxon>Elysia</taxon>
    </lineage>
</organism>
<name>A0AAE0YF87_9GAST</name>
<gene>
    <name evidence="1" type="ORF">RRG08_030788</name>
</gene>
<dbReference type="AlphaFoldDB" id="A0AAE0YF87"/>
<protein>
    <submittedName>
        <fullName evidence="1">Uncharacterized protein</fullName>
    </submittedName>
</protein>
<evidence type="ECO:0000313" key="1">
    <source>
        <dbReference type="EMBL" id="KAK3743666.1"/>
    </source>
</evidence>
<keyword evidence="2" id="KW-1185">Reference proteome</keyword>
<dbReference type="Proteomes" id="UP001283361">
    <property type="component" value="Unassembled WGS sequence"/>
</dbReference>